<dbReference type="Gene3D" id="3.40.50.1820">
    <property type="entry name" value="alpha/beta hydrolase"/>
    <property type="match status" value="1"/>
</dbReference>
<organism evidence="1 2">
    <name type="scientific">Amycolatopsis saalfeldensis</name>
    <dbReference type="NCBI Taxonomy" id="394193"/>
    <lineage>
        <taxon>Bacteria</taxon>
        <taxon>Bacillati</taxon>
        <taxon>Actinomycetota</taxon>
        <taxon>Actinomycetes</taxon>
        <taxon>Pseudonocardiales</taxon>
        <taxon>Pseudonocardiaceae</taxon>
        <taxon>Amycolatopsis</taxon>
    </lineage>
</organism>
<reference evidence="1 2" key="1">
    <citation type="submission" date="2016-10" db="EMBL/GenBank/DDBJ databases">
        <authorList>
            <person name="de Groot N.N."/>
        </authorList>
    </citation>
    <scope>NUCLEOTIDE SEQUENCE [LARGE SCALE GENOMIC DNA]</scope>
    <source>
        <strain evidence="1 2">DSM 44993</strain>
    </source>
</reference>
<dbReference type="RefSeq" id="WP_091623497.1">
    <property type="nucleotide sequence ID" value="NZ_FOEF01000016.1"/>
</dbReference>
<name>A0A1H8YHC1_9PSEU</name>
<dbReference type="InterPro" id="IPR029058">
    <property type="entry name" value="AB_hydrolase_fold"/>
</dbReference>
<evidence type="ECO:0008006" key="3">
    <source>
        <dbReference type="Google" id="ProtNLM"/>
    </source>
</evidence>
<dbReference type="OrthoDB" id="3512457at2"/>
<proteinExistence type="predicted"/>
<accession>A0A1H8YHC1</accession>
<evidence type="ECO:0000313" key="1">
    <source>
        <dbReference type="EMBL" id="SEP51590.1"/>
    </source>
</evidence>
<gene>
    <name evidence="1" type="ORF">SAMN04489732_116137</name>
</gene>
<dbReference type="STRING" id="394193.SAMN04489732_116137"/>
<dbReference type="AlphaFoldDB" id="A0A1H8YHC1"/>
<protein>
    <recommendedName>
        <fullName evidence="3">Alpha/beta hydrolase</fullName>
    </recommendedName>
</protein>
<evidence type="ECO:0000313" key="2">
    <source>
        <dbReference type="Proteomes" id="UP000198582"/>
    </source>
</evidence>
<dbReference type="EMBL" id="FOEF01000016">
    <property type="protein sequence ID" value="SEP51590.1"/>
    <property type="molecule type" value="Genomic_DNA"/>
</dbReference>
<sequence length="274" mass="29367">MVETTLSDGSVLDIEVHGEGPAVLLPVNPRPVEGEQAEAIRQWGADPALGRSLIDGLAGFRVAAFDYEGHVLAHPRPDSLTPAAVAADFLAVADAVGAPRFAYYGYSWLALAGLQLALRTDRLDGLAMGGFPPLDGPYAEMLTVTRATHAMAVAGPSETHQTTEKGDWDSVEVTMSTGQTQQFVTLYEALQGFDDHSARPACPRLCFAGSADRIEYGARWGGVTVDIAAPLTARRAELAERGWTVEVLDGLDHTTAMQAKAVLPVLRPWLERLY</sequence>
<dbReference type="SUPFAM" id="SSF53474">
    <property type="entry name" value="alpha/beta-Hydrolases"/>
    <property type="match status" value="1"/>
</dbReference>
<dbReference type="Proteomes" id="UP000198582">
    <property type="component" value="Unassembled WGS sequence"/>
</dbReference>
<keyword evidence="2" id="KW-1185">Reference proteome</keyword>